<organism evidence="9 10">
    <name type="scientific">Kutzneria viridogrisea</name>
    <dbReference type="NCBI Taxonomy" id="47990"/>
    <lineage>
        <taxon>Bacteria</taxon>
        <taxon>Bacillati</taxon>
        <taxon>Actinomycetota</taxon>
        <taxon>Actinomycetes</taxon>
        <taxon>Pseudonocardiales</taxon>
        <taxon>Pseudonocardiaceae</taxon>
        <taxon>Kutzneria</taxon>
    </lineage>
</organism>
<dbReference type="SUPFAM" id="SSF88946">
    <property type="entry name" value="Sigma2 domain of RNA polymerase sigma factors"/>
    <property type="match status" value="1"/>
</dbReference>
<dbReference type="PRINTS" id="PR00046">
    <property type="entry name" value="SIGMA70FCT"/>
</dbReference>
<dbReference type="EMBL" id="JACJID010000004">
    <property type="protein sequence ID" value="MBA8928080.1"/>
    <property type="molecule type" value="Genomic_DNA"/>
</dbReference>
<gene>
    <name evidence="9" type="ORF">BC739_005297</name>
</gene>
<dbReference type="PROSITE" id="PS00715">
    <property type="entry name" value="SIGMA70_1"/>
    <property type="match status" value="1"/>
</dbReference>
<dbReference type="InterPro" id="IPR000943">
    <property type="entry name" value="RNA_pol_sigma70"/>
</dbReference>
<proteinExistence type="inferred from homology"/>
<dbReference type="InterPro" id="IPR013325">
    <property type="entry name" value="RNA_pol_sigma_r2"/>
</dbReference>
<keyword evidence="5 6" id="KW-0804">Transcription</keyword>
<dbReference type="RefSeq" id="WP_025356821.1">
    <property type="nucleotide sequence ID" value="NZ_BAAABQ010000030.1"/>
</dbReference>
<dbReference type="CDD" id="cd06171">
    <property type="entry name" value="Sigma70_r4"/>
    <property type="match status" value="1"/>
</dbReference>
<name>A0ABR6BMZ2_9PSEU</name>
<dbReference type="Pfam" id="PF00140">
    <property type="entry name" value="Sigma70_r1_2"/>
    <property type="match status" value="1"/>
</dbReference>
<evidence type="ECO:0000256" key="5">
    <source>
        <dbReference type="ARBA" id="ARBA00023163"/>
    </source>
</evidence>
<reference evidence="9 10" key="1">
    <citation type="submission" date="2020-08" db="EMBL/GenBank/DDBJ databases">
        <title>Genomic Encyclopedia of Archaeal and Bacterial Type Strains, Phase II (KMG-II): from individual species to whole genera.</title>
        <authorList>
            <person name="Goeker M."/>
        </authorList>
    </citation>
    <scope>NUCLEOTIDE SEQUENCE [LARGE SCALE GENOMIC DNA]</scope>
    <source>
        <strain evidence="9 10">DSM 43850</strain>
    </source>
</reference>
<keyword evidence="3 6" id="KW-0731">Sigma factor</keyword>
<evidence type="ECO:0000256" key="4">
    <source>
        <dbReference type="ARBA" id="ARBA00023125"/>
    </source>
</evidence>
<evidence type="ECO:0000256" key="6">
    <source>
        <dbReference type="RuleBase" id="RU362124"/>
    </source>
</evidence>
<dbReference type="Pfam" id="PF04542">
    <property type="entry name" value="Sigma70_r2"/>
    <property type="match status" value="1"/>
</dbReference>
<dbReference type="NCBIfam" id="TIGR02937">
    <property type="entry name" value="sigma70-ECF"/>
    <property type="match status" value="1"/>
</dbReference>
<feature type="domain" description="RNA polymerase sigma-70" evidence="8">
    <location>
        <begin position="279"/>
        <end position="305"/>
    </location>
</feature>
<dbReference type="SUPFAM" id="SSF88659">
    <property type="entry name" value="Sigma3 and sigma4 domains of RNA polymerase sigma factors"/>
    <property type="match status" value="2"/>
</dbReference>
<evidence type="ECO:0000313" key="9">
    <source>
        <dbReference type="EMBL" id="MBA8928080.1"/>
    </source>
</evidence>
<dbReference type="Gene3D" id="1.10.10.10">
    <property type="entry name" value="Winged helix-like DNA-binding domain superfamily/Winged helix DNA-binding domain"/>
    <property type="match status" value="2"/>
</dbReference>
<comment type="similarity">
    <text evidence="1 6">Belongs to the sigma-70 factor family.</text>
</comment>
<dbReference type="InterPro" id="IPR050239">
    <property type="entry name" value="Sigma-70_RNA_pol_init_factors"/>
</dbReference>
<dbReference type="InterPro" id="IPR009042">
    <property type="entry name" value="RNA_pol_sigma70_r1_2"/>
</dbReference>
<dbReference type="Proteomes" id="UP000517916">
    <property type="component" value="Unassembled WGS sequence"/>
</dbReference>
<dbReference type="InterPro" id="IPR007624">
    <property type="entry name" value="RNA_pol_sigma70_r3"/>
</dbReference>
<dbReference type="Gene3D" id="1.10.601.10">
    <property type="entry name" value="RNA Polymerase Primary Sigma Factor"/>
    <property type="match status" value="2"/>
</dbReference>
<dbReference type="InterPro" id="IPR007627">
    <property type="entry name" value="RNA_pol_sigma70_r2"/>
</dbReference>
<dbReference type="PANTHER" id="PTHR30603:SF60">
    <property type="entry name" value="RNA POLYMERASE SIGMA FACTOR RPOD"/>
    <property type="match status" value="1"/>
</dbReference>
<comment type="function">
    <text evidence="6">Sigma factors are initiation factors that promote the attachment of RNA polymerase to specific initiation sites and are then released.</text>
</comment>
<evidence type="ECO:0000256" key="1">
    <source>
        <dbReference type="ARBA" id="ARBA00007788"/>
    </source>
</evidence>
<keyword evidence="2 6" id="KW-0805">Transcription regulation</keyword>
<keyword evidence="10" id="KW-1185">Reference proteome</keyword>
<dbReference type="InterPro" id="IPR007630">
    <property type="entry name" value="RNA_pol_sigma70_r4"/>
</dbReference>
<dbReference type="InterPro" id="IPR036388">
    <property type="entry name" value="WH-like_DNA-bd_sf"/>
</dbReference>
<evidence type="ECO:0000256" key="2">
    <source>
        <dbReference type="ARBA" id="ARBA00023015"/>
    </source>
</evidence>
<feature type="domain" description="RNA polymerase sigma-70" evidence="7">
    <location>
        <begin position="110"/>
        <end position="123"/>
    </location>
</feature>
<sequence>MVEVRTPRQRAATRGSAQGEPDLVRHYLSDIGSTPLLTAPEEVALSRRIEAGVYAAELLRTGELGGRSAADLAAVVADGERAKDHMVRANLRLVVSTARKYAHRGLPFLDVIQEGNIGLIRAVEKFDYAKGFKFSTYAMWWIRQAIERGLAETTRVIRLPVHVVEQVNKIAKADRQLNLKLGREPSVEEVAAEVGLSVQRVLELRSASREATSLDATVGADGETTISDLIEDTESVKASEAVEREQMNLQIREVVESLPSREALIVTLRYGLHGGNPCTLQEVAERIGLTRERVRQLEKGALAQLRTTERSQSLLEWAS</sequence>
<dbReference type="PROSITE" id="PS00716">
    <property type="entry name" value="SIGMA70_2"/>
    <property type="match status" value="1"/>
</dbReference>
<dbReference type="InterPro" id="IPR013324">
    <property type="entry name" value="RNA_pol_sigma_r3/r4-like"/>
</dbReference>
<evidence type="ECO:0000259" key="7">
    <source>
        <dbReference type="PROSITE" id="PS00715"/>
    </source>
</evidence>
<evidence type="ECO:0000313" key="10">
    <source>
        <dbReference type="Proteomes" id="UP000517916"/>
    </source>
</evidence>
<dbReference type="PANTHER" id="PTHR30603">
    <property type="entry name" value="RNA POLYMERASE SIGMA FACTOR RPO"/>
    <property type="match status" value="1"/>
</dbReference>
<evidence type="ECO:0000259" key="8">
    <source>
        <dbReference type="PROSITE" id="PS00716"/>
    </source>
</evidence>
<accession>A0ABR6BMZ2</accession>
<dbReference type="Pfam" id="PF04545">
    <property type="entry name" value="Sigma70_r4"/>
    <property type="match status" value="1"/>
</dbReference>
<dbReference type="InterPro" id="IPR014284">
    <property type="entry name" value="RNA_pol_sigma-70_dom"/>
</dbReference>
<keyword evidence="4 6" id="KW-0238">DNA-binding</keyword>
<evidence type="ECO:0000256" key="3">
    <source>
        <dbReference type="ARBA" id="ARBA00023082"/>
    </source>
</evidence>
<comment type="caution">
    <text evidence="9">The sequence shown here is derived from an EMBL/GenBank/DDBJ whole genome shotgun (WGS) entry which is preliminary data.</text>
</comment>
<protein>
    <recommendedName>
        <fullName evidence="6">RNA polymerase sigma factor</fullName>
    </recommendedName>
</protein>
<dbReference type="Pfam" id="PF04539">
    <property type="entry name" value="Sigma70_r3"/>
    <property type="match status" value="1"/>
</dbReference>